<keyword evidence="1" id="KW-0560">Oxidoreductase</keyword>
<dbReference type="GO" id="GO:0008202">
    <property type="term" value="P:steroid metabolic process"/>
    <property type="evidence" value="ECO:0007669"/>
    <property type="project" value="TreeGrafter"/>
</dbReference>
<dbReference type="AlphaFoldDB" id="A0A7R9QAA4"/>
<name>A0A7R9QAA4_9ACAR</name>
<dbReference type="PANTHER" id="PTHR43313">
    <property type="entry name" value="SHORT-CHAIN DEHYDROGENASE/REDUCTASE FAMILY 9C"/>
    <property type="match status" value="1"/>
</dbReference>
<dbReference type="PRINTS" id="PR00081">
    <property type="entry name" value="GDHRDH"/>
</dbReference>
<dbReference type="PROSITE" id="PS00061">
    <property type="entry name" value="ADH_SHORT"/>
    <property type="match status" value="1"/>
</dbReference>
<dbReference type="PRINTS" id="PR00080">
    <property type="entry name" value="SDRFAMILY"/>
</dbReference>
<accession>A0A7R9QAA4</accession>
<comment type="similarity">
    <text evidence="2">Belongs to the short-chain dehydrogenases/reductases (SDR) family.</text>
</comment>
<evidence type="ECO:0000313" key="3">
    <source>
        <dbReference type="EMBL" id="CAD7637390.1"/>
    </source>
</evidence>
<dbReference type="OrthoDB" id="6494282at2759"/>
<dbReference type="InterPro" id="IPR020904">
    <property type="entry name" value="Sc_DH/Rdtase_CS"/>
</dbReference>
<organism evidence="3">
    <name type="scientific">Medioppia subpectinata</name>
    <dbReference type="NCBI Taxonomy" id="1979941"/>
    <lineage>
        <taxon>Eukaryota</taxon>
        <taxon>Metazoa</taxon>
        <taxon>Ecdysozoa</taxon>
        <taxon>Arthropoda</taxon>
        <taxon>Chelicerata</taxon>
        <taxon>Arachnida</taxon>
        <taxon>Acari</taxon>
        <taxon>Acariformes</taxon>
        <taxon>Sarcoptiformes</taxon>
        <taxon>Oribatida</taxon>
        <taxon>Brachypylina</taxon>
        <taxon>Oppioidea</taxon>
        <taxon>Oppiidae</taxon>
        <taxon>Medioppia</taxon>
    </lineage>
</organism>
<dbReference type="PANTHER" id="PTHR43313:SF36">
    <property type="entry name" value="D-BETA-HYDROXYBUTYRATE DEHYDROGENASE, MITOCHONDRIAL"/>
    <property type="match status" value="1"/>
</dbReference>
<protein>
    <submittedName>
        <fullName evidence="3">Uncharacterized protein</fullName>
    </submittedName>
</protein>
<dbReference type="EMBL" id="OC874232">
    <property type="protein sequence ID" value="CAD7637390.1"/>
    <property type="molecule type" value="Genomic_DNA"/>
</dbReference>
<dbReference type="InterPro" id="IPR036291">
    <property type="entry name" value="NAD(P)-bd_dom_sf"/>
</dbReference>
<dbReference type="Proteomes" id="UP000759131">
    <property type="component" value="Unassembled WGS sequence"/>
</dbReference>
<dbReference type="Gene3D" id="3.40.50.720">
    <property type="entry name" value="NAD(P)-binding Rossmann-like Domain"/>
    <property type="match status" value="1"/>
</dbReference>
<proteinExistence type="inferred from homology"/>
<dbReference type="Pfam" id="PF00106">
    <property type="entry name" value="adh_short"/>
    <property type="match status" value="1"/>
</dbReference>
<sequence>MDVTIDEDIDRCHEFVVADLQTSGRVLWSVVNNAGVLTYGHLEWGEFDDFVKVYDVNVFGVVRVTRKFIPLIRETKGRIVIVASMGGRLASDNLSAYCSSKAAIISVATVLRREMAKFGVRVSTIEPAFFKTGVYYAVVPSFEHNWVNTLDPIRQVYGDQYFADQLAALKRRRRLSFGSKNLGTVVDAMVDAVRSRSPNRTYSPVNLWPLKVVPLVLPYIPQWVLDLGFRELDSTKPAFVSQKAK</sequence>
<dbReference type="GO" id="GO:0016491">
    <property type="term" value="F:oxidoreductase activity"/>
    <property type="evidence" value="ECO:0007669"/>
    <property type="project" value="UniProtKB-KW"/>
</dbReference>
<dbReference type="SUPFAM" id="SSF51735">
    <property type="entry name" value="NAD(P)-binding Rossmann-fold domains"/>
    <property type="match status" value="1"/>
</dbReference>
<reference evidence="3" key="1">
    <citation type="submission" date="2020-11" db="EMBL/GenBank/DDBJ databases">
        <authorList>
            <person name="Tran Van P."/>
        </authorList>
    </citation>
    <scope>NUCLEOTIDE SEQUENCE</scope>
</reference>
<keyword evidence="4" id="KW-1185">Reference proteome</keyword>
<evidence type="ECO:0000256" key="1">
    <source>
        <dbReference type="ARBA" id="ARBA00023002"/>
    </source>
</evidence>
<evidence type="ECO:0000313" key="4">
    <source>
        <dbReference type="Proteomes" id="UP000759131"/>
    </source>
</evidence>
<dbReference type="InterPro" id="IPR002347">
    <property type="entry name" value="SDR_fam"/>
</dbReference>
<evidence type="ECO:0000256" key="2">
    <source>
        <dbReference type="RuleBase" id="RU000363"/>
    </source>
</evidence>
<dbReference type="EMBL" id="CAJPIZ010019657">
    <property type="protein sequence ID" value="CAG2117012.1"/>
    <property type="molecule type" value="Genomic_DNA"/>
</dbReference>
<gene>
    <name evidence="3" type="ORF">OSB1V03_LOCUS16967</name>
</gene>